<keyword evidence="2" id="KW-0418">Kinase</keyword>
<gene>
    <name evidence="2" type="ORF">BU16DRAFT_605078</name>
</gene>
<reference evidence="2" key="1">
    <citation type="journal article" date="2020" name="Stud. Mycol.">
        <title>101 Dothideomycetes genomes: a test case for predicting lifestyles and emergence of pathogens.</title>
        <authorList>
            <person name="Haridas S."/>
            <person name="Albert R."/>
            <person name="Binder M."/>
            <person name="Bloem J."/>
            <person name="Labutti K."/>
            <person name="Salamov A."/>
            <person name="Andreopoulos B."/>
            <person name="Baker S."/>
            <person name="Barry K."/>
            <person name="Bills G."/>
            <person name="Bluhm B."/>
            <person name="Cannon C."/>
            <person name="Castanera R."/>
            <person name="Culley D."/>
            <person name="Daum C."/>
            <person name="Ezra D."/>
            <person name="Gonzalez J."/>
            <person name="Henrissat B."/>
            <person name="Kuo A."/>
            <person name="Liang C."/>
            <person name="Lipzen A."/>
            <person name="Lutzoni F."/>
            <person name="Magnuson J."/>
            <person name="Mondo S."/>
            <person name="Nolan M."/>
            <person name="Ohm R."/>
            <person name="Pangilinan J."/>
            <person name="Park H.-J."/>
            <person name="Ramirez L."/>
            <person name="Alfaro M."/>
            <person name="Sun H."/>
            <person name="Tritt A."/>
            <person name="Yoshinaga Y."/>
            <person name="Zwiers L.-H."/>
            <person name="Turgeon B."/>
            <person name="Goodwin S."/>
            <person name="Spatafora J."/>
            <person name="Crous P."/>
            <person name="Grigoriev I."/>
        </authorList>
    </citation>
    <scope>NUCLEOTIDE SEQUENCE</scope>
    <source>
        <strain evidence="2">CBS 269.34</strain>
    </source>
</reference>
<dbReference type="Gene3D" id="3.40.1190.20">
    <property type="match status" value="1"/>
</dbReference>
<keyword evidence="3" id="KW-1185">Reference proteome</keyword>
<dbReference type="PANTHER" id="PTHR47098">
    <property type="entry name" value="PROTEIN MAK32"/>
    <property type="match status" value="1"/>
</dbReference>
<dbReference type="Proteomes" id="UP000799750">
    <property type="component" value="Unassembled WGS sequence"/>
</dbReference>
<dbReference type="GO" id="GO:0016301">
    <property type="term" value="F:kinase activity"/>
    <property type="evidence" value="ECO:0007669"/>
    <property type="project" value="UniProtKB-KW"/>
</dbReference>
<dbReference type="Pfam" id="PF00294">
    <property type="entry name" value="PfkB"/>
    <property type="match status" value="1"/>
</dbReference>
<dbReference type="SUPFAM" id="SSF53613">
    <property type="entry name" value="Ribokinase-like"/>
    <property type="match status" value="1"/>
</dbReference>
<evidence type="ECO:0000313" key="3">
    <source>
        <dbReference type="Proteomes" id="UP000799750"/>
    </source>
</evidence>
<dbReference type="EMBL" id="MU004185">
    <property type="protein sequence ID" value="KAF2498728.1"/>
    <property type="molecule type" value="Genomic_DNA"/>
</dbReference>
<feature type="domain" description="Carbohydrate kinase PfkB" evidence="1">
    <location>
        <begin position="188"/>
        <end position="297"/>
    </location>
</feature>
<dbReference type="InterPro" id="IPR029056">
    <property type="entry name" value="Ribokinase-like"/>
</dbReference>
<sequence length="339" mass="36973">MDQCFSRTRGQEEECTPVFTSLGMIVLDEIRFPGKAPISNVIGGSGAYTTLGARLFNSGAHSKGVGCLVLAGKDFPQPAESTLRDWETSLAFRKDPTTLSTRGLLKYEDTTFGPKKFRYTTEPMKSTPKHLQAEAHLLRSKAFHLLATPAEVVQQIPELMSLRRKRGITERPYIVWEPLPMTCTLENRQAFLDACKLVDVFSPNHLEMTGLFTPEPPNSFKPAELAGQYGSLTMSRSESAVWMPAFYELGATQVIDPTGAGNAFLGGFGVGLQRTETLAEAAAYGSVAASFALEQIGLPRRESDGDGETWNGCTVISRLDEYKSRLEEKKASSSAGEAG</sequence>
<organism evidence="2 3">
    <name type="scientific">Lophium mytilinum</name>
    <dbReference type="NCBI Taxonomy" id="390894"/>
    <lineage>
        <taxon>Eukaryota</taxon>
        <taxon>Fungi</taxon>
        <taxon>Dikarya</taxon>
        <taxon>Ascomycota</taxon>
        <taxon>Pezizomycotina</taxon>
        <taxon>Dothideomycetes</taxon>
        <taxon>Pleosporomycetidae</taxon>
        <taxon>Mytilinidiales</taxon>
        <taxon>Mytilinidiaceae</taxon>
        <taxon>Lophium</taxon>
    </lineage>
</organism>
<dbReference type="OrthoDB" id="497927at2759"/>
<dbReference type="AlphaFoldDB" id="A0A6A6R1T6"/>
<proteinExistence type="predicted"/>
<dbReference type="PANTHER" id="PTHR47098:SF1">
    <property type="entry name" value="PFKB FAMILY CARBOHYDRATE KINASE SUPERFAMILY (AFU_ORTHOLOGUE AFUA_4G09500)"/>
    <property type="match status" value="1"/>
</dbReference>
<keyword evidence="2" id="KW-0808">Transferase</keyword>
<dbReference type="InterPro" id="IPR011611">
    <property type="entry name" value="PfkB_dom"/>
</dbReference>
<accession>A0A6A6R1T6</accession>
<evidence type="ECO:0000313" key="2">
    <source>
        <dbReference type="EMBL" id="KAF2498728.1"/>
    </source>
</evidence>
<evidence type="ECO:0000259" key="1">
    <source>
        <dbReference type="Pfam" id="PF00294"/>
    </source>
</evidence>
<name>A0A6A6R1T6_9PEZI</name>
<protein>
    <submittedName>
        <fullName evidence="2">PfkB family kinase</fullName>
    </submittedName>
</protein>